<dbReference type="AlphaFoldDB" id="A0A9D4F4I7"/>
<reference evidence="1" key="2">
    <citation type="submission" date="2020-11" db="EMBL/GenBank/DDBJ databases">
        <authorList>
            <person name="McCartney M.A."/>
            <person name="Auch B."/>
            <person name="Kono T."/>
            <person name="Mallez S."/>
            <person name="Becker A."/>
            <person name="Gohl D.M."/>
            <person name="Silverstein K.A.T."/>
            <person name="Koren S."/>
            <person name="Bechman K.B."/>
            <person name="Herman A."/>
            <person name="Abrahante J.E."/>
            <person name="Garbe J."/>
        </authorList>
    </citation>
    <scope>NUCLEOTIDE SEQUENCE</scope>
    <source>
        <strain evidence="1">Duluth1</strain>
        <tissue evidence="1">Whole animal</tissue>
    </source>
</reference>
<keyword evidence="2" id="KW-1185">Reference proteome</keyword>
<organism evidence="1 2">
    <name type="scientific">Dreissena polymorpha</name>
    <name type="common">Zebra mussel</name>
    <name type="synonym">Mytilus polymorpha</name>
    <dbReference type="NCBI Taxonomy" id="45954"/>
    <lineage>
        <taxon>Eukaryota</taxon>
        <taxon>Metazoa</taxon>
        <taxon>Spiralia</taxon>
        <taxon>Lophotrochozoa</taxon>
        <taxon>Mollusca</taxon>
        <taxon>Bivalvia</taxon>
        <taxon>Autobranchia</taxon>
        <taxon>Heteroconchia</taxon>
        <taxon>Euheterodonta</taxon>
        <taxon>Imparidentia</taxon>
        <taxon>Neoheterodontei</taxon>
        <taxon>Myida</taxon>
        <taxon>Dreissenoidea</taxon>
        <taxon>Dreissenidae</taxon>
        <taxon>Dreissena</taxon>
    </lineage>
</organism>
<sequence>MQRVKEQHSGHFGNYVEFNRCYPECSVPVASNELEWRKLHLGPWGDEDVVRRSFVFP</sequence>
<reference evidence="1" key="1">
    <citation type="journal article" date="2019" name="bioRxiv">
        <title>The Genome of the Zebra Mussel, Dreissena polymorpha: A Resource for Invasive Species Research.</title>
        <authorList>
            <person name="McCartney M.A."/>
            <person name="Auch B."/>
            <person name="Kono T."/>
            <person name="Mallez S."/>
            <person name="Zhang Y."/>
            <person name="Obille A."/>
            <person name="Becker A."/>
            <person name="Abrahante J.E."/>
            <person name="Garbe J."/>
            <person name="Badalamenti J.P."/>
            <person name="Herman A."/>
            <person name="Mangelson H."/>
            <person name="Liachko I."/>
            <person name="Sullivan S."/>
            <person name="Sone E.D."/>
            <person name="Koren S."/>
            <person name="Silverstein K.A.T."/>
            <person name="Beckman K.B."/>
            <person name="Gohl D.M."/>
        </authorList>
    </citation>
    <scope>NUCLEOTIDE SEQUENCE</scope>
    <source>
        <strain evidence="1">Duluth1</strain>
        <tissue evidence="1">Whole animal</tissue>
    </source>
</reference>
<dbReference type="EMBL" id="JAIWYP010000007">
    <property type="protein sequence ID" value="KAH3791723.1"/>
    <property type="molecule type" value="Genomic_DNA"/>
</dbReference>
<accession>A0A9D4F4I7</accession>
<protein>
    <submittedName>
        <fullName evidence="1">Uncharacterized protein</fullName>
    </submittedName>
</protein>
<proteinExistence type="predicted"/>
<evidence type="ECO:0000313" key="2">
    <source>
        <dbReference type="Proteomes" id="UP000828390"/>
    </source>
</evidence>
<gene>
    <name evidence="1" type="ORF">DPMN_145212</name>
</gene>
<comment type="caution">
    <text evidence="1">The sequence shown here is derived from an EMBL/GenBank/DDBJ whole genome shotgun (WGS) entry which is preliminary data.</text>
</comment>
<evidence type="ECO:0000313" key="1">
    <source>
        <dbReference type="EMBL" id="KAH3791723.1"/>
    </source>
</evidence>
<name>A0A9D4F4I7_DREPO</name>
<dbReference type="Proteomes" id="UP000828390">
    <property type="component" value="Unassembled WGS sequence"/>
</dbReference>